<dbReference type="Pfam" id="PF22669">
    <property type="entry name" value="Exo_endo_phos2"/>
    <property type="match status" value="1"/>
</dbReference>
<proteinExistence type="predicted"/>
<feature type="compositionally biased region" description="Polar residues" evidence="1">
    <location>
        <begin position="225"/>
        <end position="252"/>
    </location>
</feature>
<name>A0ABR0M035_9PEZI</name>
<dbReference type="InterPro" id="IPR046985">
    <property type="entry name" value="IP5"/>
</dbReference>
<feature type="compositionally biased region" description="Basic and acidic residues" evidence="1">
    <location>
        <begin position="126"/>
        <end position="135"/>
    </location>
</feature>
<dbReference type="SUPFAM" id="SSF50978">
    <property type="entry name" value="WD40 repeat-like"/>
    <property type="match status" value="1"/>
</dbReference>
<evidence type="ECO:0000313" key="4">
    <source>
        <dbReference type="Proteomes" id="UP001357485"/>
    </source>
</evidence>
<accession>A0ABR0M035</accession>
<protein>
    <recommendedName>
        <fullName evidence="2">Inositol polyphosphate-related phosphatase domain-containing protein</fullName>
    </recommendedName>
</protein>
<dbReference type="PANTHER" id="PTHR11200">
    <property type="entry name" value="INOSITOL 5-PHOSPHATASE"/>
    <property type="match status" value="1"/>
</dbReference>
<dbReference type="InterPro" id="IPR000300">
    <property type="entry name" value="IPPc"/>
</dbReference>
<evidence type="ECO:0000259" key="2">
    <source>
        <dbReference type="SMART" id="SM00128"/>
    </source>
</evidence>
<feature type="compositionally biased region" description="Basic and acidic residues" evidence="1">
    <location>
        <begin position="58"/>
        <end position="77"/>
    </location>
</feature>
<dbReference type="Gene3D" id="3.60.10.10">
    <property type="entry name" value="Endonuclease/exonuclease/phosphatase"/>
    <property type="match status" value="1"/>
</dbReference>
<reference evidence="3 4" key="1">
    <citation type="submission" date="2023-08" db="EMBL/GenBank/DDBJ databases">
        <title>Black Yeasts Isolated from many extreme environments.</title>
        <authorList>
            <person name="Coleine C."/>
            <person name="Stajich J.E."/>
            <person name="Selbmann L."/>
        </authorList>
    </citation>
    <scope>NUCLEOTIDE SEQUENCE [LARGE SCALE GENOMIC DNA]</scope>
    <source>
        <strain evidence="3 4">CCFEE 536</strain>
    </source>
</reference>
<dbReference type="InterPro" id="IPR001680">
    <property type="entry name" value="WD40_rpt"/>
</dbReference>
<dbReference type="SUPFAM" id="SSF56219">
    <property type="entry name" value="DNase I-like"/>
    <property type="match status" value="1"/>
</dbReference>
<evidence type="ECO:0000313" key="3">
    <source>
        <dbReference type="EMBL" id="KAK5257394.1"/>
    </source>
</evidence>
<feature type="compositionally biased region" description="Basic and acidic residues" evidence="1">
    <location>
        <begin position="178"/>
        <end position="191"/>
    </location>
</feature>
<gene>
    <name evidence="3" type="ORF">LTR16_000802</name>
</gene>
<keyword evidence="4" id="KW-1185">Reference proteome</keyword>
<feature type="region of interest" description="Disordered" evidence="1">
    <location>
        <begin position="1"/>
        <end position="301"/>
    </location>
</feature>
<comment type="caution">
    <text evidence="3">The sequence shown here is derived from an EMBL/GenBank/DDBJ whole genome shotgun (WGS) entry which is preliminary data.</text>
</comment>
<feature type="compositionally biased region" description="Polar residues" evidence="1">
    <location>
        <begin position="79"/>
        <end position="89"/>
    </location>
</feature>
<feature type="compositionally biased region" description="Basic and acidic residues" evidence="1">
    <location>
        <begin position="15"/>
        <end position="33"/>
    </location>
</feature>
<dbReference type="SMART" id="SM00128">
    <property type="entry name" value="IPPc"/>
    <property type="match status" value="1"/>
</dbReference>
<dbReference type="SMART" id="SM00320">
    <property type="entry name" value="WD40"/>
    <property type="match status" value="4"/>
</dbReference>
<dbReference type="InterPro" id="IPR036322">
    <property type="entry name" value="WD40_repeat_dom_sf"/>
</dbReference>
<dbReference type="InterPro" id="IPR015943">
    <property type="entry name" value="WD40/YVTN_repeat-like_dom_sf"/>
</dbReference>
<feature type="compositionally biased region" description="Polar residues" evidence="1">
    <location>
        <begin position="1"/>
        <end position="11"/>
    </location>
</feature>
<sequence>MSPFLQGSTTPEPLVEVRRTSVVEREAASKKEPAPAAPPPINRAGKPQFSKPSVPTDQSHEDRLAPESKPAVSDERVSPFNTPPSSNESTPDEMLPPPVPRRVESKVRTPSIQRDSYFDPPPLHHAQGDKRRAQDLKPMSRSPTFPAHTPSVAGGQVNNGRKLPAADDLPELRPGLPPRRDLLISEPRENLARPLEPRGSAGMPRRAATVTGRSDPQFLPPPRRNQPSISPRMSLDHQPTSQSGIRSLTRTSLDIRRGQTPQTGDGHSYADDIEEPPQPGLGAHPALTDYPDSSQANRRPPCYRERPWEIATGYDTRLFAVCGEYVCTTGYVTRVWNLRTGESSMTLQHGDTVKVTALAFKPARNVEDEGKRLWLGTNAGEIQEVDIPTRSVIHALPNAHPRGEIVKIYRHASEMWSLDDDGRLHVWSPDETGSPSLKHGHQSFHVPKGHSSSLVMGNQLWIATGKEIRVFQPSSDANTTFQLLQKPLSQPNVGEVTSCATISSQADRIYFGHADGKVTVYSRKEFVCLDVVNVSLYKISSLAGIGDYLWAGYNSGMVYVYDTTPHPWKVKKDWHAHDKPVASIVVDQTSVWKLDRLQVASLGIDNTIRLWDGMLKDDWLEAQMQHHDTEYCDFREITALVMTWNAGAVKPTSLRNDERDANFFRDLFRSGEPPDLFVFGFQELVDLEDKKVTAKSFFKSKKKDSSESEHMSHQYRAWRDHLTRSLEEHMPTSEPYTLVHTANMVGLFTCVFVKASERSRIHHINAAEIKRGMGGLHGNKGALVMRFMLDDSSLCFVNCHLAAGQSQTINRNNDVTAILESDPLPVLADNLDYSDMFVGGGDGSMIFDHEICILNGDLNYRIDAMPRNTVVNAVRSNNLAKLIERDQLLLSRKRNPGFRLRAFNEWPITFAPTYKYDVGTDNYDSSEKKRSPAWCDRLLYRGVGRVKQLDYRRHEVRVSDHRPVTGRFKLRVKTVDSERRAKTWDKCKQEFEVVKQRVGAEAK</sequence>
<dbReference type="Gene3D" id="2.130.10.10">
    <property type="entry name" value="YVTN repeat-like/Quinoprotein amine dehydrogenase"/>
    <property type="match status" value="1"/>
</dbReference>
<dbReference type="PANTHER" id="PTHR11200:SF240">
    <property type="entry name" value="INOSITOL POLYPHOSPHATE 5-PHOSPHATASE C9G1.10C-RELATED"/>
    <property type="match status" value="1"/>
</dbReference>
<evidence type="ECO:0000256" key="1">
    <source>
        <dbReference type="SAM" id="MobiDB-lite"/>
    </source>
</evidence>
<dbReference type="InterPro" id="IPR036691">
    <property type="entry name" value="Endo/exonu/phosph_ase_sf"/>
</dbReference>
<feature type="domain" description="Inositol polyphosphate-related phosphatase" evidence="2">
    <location>
        <begin position="635"/>
        <end position="976"/>
    </location>
</feature>
<dbReference type="Proteomes" id="UP001357485">
    <property type="component" value="Unassembled WGS sequence"/>
</dbReference>
<organism evidence="3 4">
    <name type="scientific">Cryomyces antarcticus</name>
    <dbReference type="NCBI Taxonomy" id="329879"/>
    <lineage>
        <taxon>Eukaryota</taxon>
        <taxon>Fungi</taxon>
        <taxon>Dikarya</taxon>
        <taxon>Ascomycota</taxon>
        <taxon>Pezizomycotina</taxon>
        <taxon>Dothideomycetes</taxon>
        <taxon>Dothideomycetes incertae sedis</taxon>
        <taxon>Cryomyces</taxon>
    </lineage>
</organism>
<dbReference type="EMBL" id="JAVRRA010008234">
    <property type="protein sequence ID" value="KAK5257394.1"/>
    <property type="molecule type" value="Genomic_DNA"/>
</dbReference>